<organism evidence="1 2">
    <name type="scientific">Caenorhabditis tropicalis</name>
    <dbReference type="NCBI Taxonomy" id="1561998"/>
    <lineage>
        <taxon>Eukaryota</taxon>
        <taxon>Metazoa</taxon>
        <taxon>Ecdysozoa</taxon>
        <taxon>Nematoda</taxon>
        <taxon>Chromadorea</taxon>
        <taxon>Rhabditida</taxon>
        <taxon>Rhabditina</taxon>
        <taxon>Rhabditomorpha</taxon>
        <taxon>Rhabditoidea</taxon>
        <taxon>Rhabditidae</taxon>
        <taxon>Peloderinae</taxon>
        <taxon>Caenorhabditis</taxon>
    </lineage>
</organism>
<proteinExistence type="predicted"/>
<protein>
    <submittedName>
        <fullName evidence="2">Ovule protein</fullName>
    </submittedName>
</protein>
<dbReference type="Proteomes" id="UP000095282">
    <property type="component" value="Unplaced"/>
</dbReference>
<sequence>MMHSSCQKVCSNDCQKISTSSFLCIYLVRYFFITSMSSQVHFDSTPFSFCPILQNDWYFGSKPCYL</sequence>
<evidence type="ECO:0000313" key="2">
    <source>
        <dbReference type="WBParaSite" id="Csp11.Scaffold501.g2296.t1"/>
    </source>
</evidence>
<reference evidence="2" key="1">
    <citation type="submission" date="2016-11" db="UniProtKB">
        <authorList>
            <consortium name="WormBaseParasite"/>
        </authorList>
    </citation>
    <scope>IDENTIFICATION</scope>
</reference>
<dbReference type="WBParaSite" id="Csp11.Scaffold501.g2296.t1">
    <property type="protein sequence ID" value="Csp11.Scaffold501.g2296.t1"/>
    <property type="gene ID" value="Csp11.Scaffold501.g2296"/>
</dbReference>
<name>A0A1I7T4F7_9PELO</name>
<keyword evidence="1" id="KW-1185">Reference proteome</keyword>
<accession>A0A1I7T4F7</accession>
<dbReference type="AlphaFoldDB" id="A0A1I7T4F7"/>
<evidence type="ECO:0000313" key="1">
    <source>
        <dbReference type="Proteomes" id="UP000095282"/>
    </source>
</evidence>